<dbReference type="EMBL" id="GBRH01174463">
    <property type="protein sequence ID" value="JAE23433.1"/>
    <property type="molecule type" value="Transcribed_RNA"/>
</dbReference>
<reference evidence="1" key="2">
    <citation type="journal article" date="2015" name="Data Brief">
        <title>Shoot transcriptome of the giant reed, Arundo donax.</title>
        <authorList>
            <person name="Barrero R.A."/>
            <person name="Guerrero F.D."/>
            <person name="Moolhuijzen P."/>
            <person name="Goolsby J.A."/>
            <person name="Tidwell J."/>
            <person name="Bellgard S.E."/>
            <person name="Bellgard M.I."/>
        </authorList>
    </citation>
    <scope>NUCLEOTIDE SEQUENCE</scope>
    <source>
        <tissue evidence="1">Shoot tissue taken approximately 20 cm above the soil surface</tissue>
    </source>
</reference>
<reference evidence="1" key="1">
    <citation type="submission" date="2014-09" db="EMBL/GenBank/DDBJ databases">
        <authorList>
            <person name="Magalhaes I.L.F."/>
            <person name="Oliveira U."/>
            <person name="Santos F.R."/>
            <person name="Vidigal T.H.D.A."/>
            <person name="Brescovit A.D."/>
            <person name="Santos A.J."/>
        </authorList>
    </citation>
    <scope>NUCLEOTIDE SEQUENCE</scope>
    <source>
        <tissue evidence="1">Shoot tissue taken approximately 20 cm above the soil surface</tissue>
    </source>
</reference>
<proteinExistence type="predicted"/>
<accession>A0A0A9GRW1</accession>
<protein>
    <submittedName>
        <fullName evidence="1">Uncharacterized protein</fullName>
    </submittedName>
</protein>
<evidence type="ECO:0000313" key="1">
    <source>
        <dbReference type="EMBL" id="JAE23433.1"/>
    </source>
</evidence>
<name>A0A0A9GRW1_ARUDO</name>
<organism evidence="1">
    <name type="scientific">Arundo donax</name>
    <name type="common">Giant reed</name>
    <name type="synonym">Donax arundinaceus</name>
    <dbReference type="NCBI Taxonomy" id="35708"/>
    <lineage>
        <taxon>Eukaryota</taxon>
        <taxon>Viridiplantae</taxon>
        <taxon>Streptophyta</taxon>
        <taxon>Embryophyta</taxon>
        <taxon>Tracheophyta</taxon>
        <taxon>Spermatophyta</taxon>
        <taxon>Magnoliopsida</taxon>
        <taxon>Liliopsida</taxon>
        <taxon>Poales</taxon>
        <taxon>Poaceae</taxon>
        <taxon>PACMAD clade</taxon>
        <taxon>Arundinoideae</taxon>
        <taxon>Arundineae</taxon>
        <taxon>Arundo</taxon>
    </lineage>
</organism>
<sequence>MAPRSTMLHRSKWAGTSFNLVSVIAHTTRADYLHQFYLLCSSTDIQPA</sequence>
<dbReference type="AlphaFoldDB" id="A0A0A9GRW1"/>